<name>A0A1H9L9W7_9PSEU</name>
<organism evidence="1 2">
    <name type="scientific">Lentzea albida</name>
    <dbReference type="NCBI Taxonomy" id="65499"/>
    <lineage>
        <taxon>Bacteria</taxon>
        <taxon>Bacillati</taxon>
        <taxon>Actinomycetota</taxon>
        <taxon>Actinomycetes</taxon>
        <taxon>Pseudonocardiales</taxon>
        <taxon>Pseudonocardiaceae</taxon>
        <taxon>Lentzea</taxon>
    </lineage>
</organism>
<dbReference type="AlphaFoldDB" id="A0A1H9L9W7"/>
<evidence type="ECO:0000313" key="1">
    <source>
        <dbReference type="EMBL" id="SER07793.1"/>
    </source>
</evidence>
<reference evidence="2" key="1">
    <citation type="submission" date="2016-10" db="EMBL/GenBank/DDBJ databases">
        <authorList>
            <person name="Varghese N."/>
            <person name="Submissions S."/>
        </authorList>
    </citation>
    <scope>NUCLEOTIDE SEQUENCE [LARGE SCALE GENOMIC DNA]</scope>
    <source>
        <strain evidence="2">DSM 44437</strain>
    </source>
</reference>
<evidence type="ECO:0008006" key="3">
    <source>
        <dbReference type="Google" id="ProtNLM"/>
    </source>
</evidence>
<accession>A0A1H9L9W7</accession>
<proteinExistence type="predicted"/>
<dbReference type="EMBL" id="FOFV01000006">
    <property type="protein sequence ID" value="SER07793.1"/>
    <property type="molecule type" value="Genomic_DNA"/>
</dbReference>
<dbReference type="STRING" id="65499.SAMN04488000_10616"/>
<sequence>MIEDDVVGVAADQGYEPPVLFDLGSVYDITFGSASGSSDASGQSFN</sequence>
<evidence type="ECO:0000313" key="2">
    <source>
        <dbReference type="Proteomes" id="UP000199503"/>
    </source>
</evidence>
<dbReference type="Proteomes" id="UP000199503">
    <property type="component" value="Unassembled WGS sequence"/>
</dbReference>
<keyword evidence="2" id="KW-1185">Reference proteome</keyword>
<gene>
    <name evidence="1" type="ORF">SAMN04488000_10616</name>
</gene>
<protein>
    <recommendedName>
        <fullName evidence="3">Lasso RiPP family leader peptide-containing protein</fullName>
    </recommendedName>
</protein>